<organism evidence="1 2">
    <name type="scientific">Piloderma croceum (strain F 1598)</name>
    <dbReference type="NCBI Taxonomy" id="765440"/>
    <lineage>
        <taxon>Eukaryota</taxon>
        <taxon>Fungi</taxon>
        <taxon>Dikarya</taxon>
        <taxon>Basidiomycota</taxon>
        <taxon>Agaricomycotina</taxon>
        <taxon>Agaricomycetes</taxon>
        <taxon>Agaricomycetidae</taxon>
        <taxon>Atheliales</taxon>
        <taxon>Atheliaceae</taxon>
        <taxon>Piloderma</taxon>
    </lineage>
</organism>
<evidence type="ECO:0000313" key="2">
    <source>
        <dbReference type="Proteomes" id="UP000054166"/>
    </source>
</evidence>
<accession>A0A0C3BAX0</accession>
<reference evidence="1 2" key="1">
    <citation type="submission" date="2014-04" db="EMBL/GenBank/DDBJ databases">
        <authorList>
            <consortium name="DOE Joint Genome Institute"/>
            <person name="Kuo A."/>
            <person name="Tarkka M."/>
            <person name="Buscot F."/>
            <person name="Kohler A."/>
            <person name="Nagy L.G."/>
            <person name="Floudas D."/>
            <person name="Copeland A."/>
            <person name="Barry K.W."/>
            <person name="Cichocki N."/>
            <person name="Veneault-Fourrey C."/>
            <person name="LaButti K."/>
            <person name="Lindquist E.A."/>
            <person name="Lipzen A."/>
            <person name="Lundell T."/>
            <person name="Morin E."/>
            <person name="Murat C."/>
            <person name="Sun H."/>
            <person name="Tunlid A."/>
            <person name="Henrissat B."/>
            <person name="Grigoriev I.V."/>
            <person name="Hibbett D.S."/>
            <person name="Martin F."/>
            <person name="Nordberg H.P."/>
            <person name="Cantor M.N."/>
            <person name="Hua S.X."/>
        </authorList>
    </citation>
    <scope>NUCLEOTIDE SEQUENCE [LARGE SCALE GENOMIC DNA]</scope>
    <source>
        <strain evidence="1 2">F 1598</strain>
    </source>
</reference>
<sequence length="64" mass="7394">MEDQICALIKISLTTQSLEQAYNNPVALSCQFFAVFQGYENNNCFSVIFSHRLTIRVEECLRMD</sequence>
<dbReference type="InParanoid" id="A0A0C3BAX0"/>
<dbReference type="Proteomes" id="UP000054166">
    <property type="component" value="Unassembled WGS sequence"/>
</dbReference>
<evidence type="ECO:0000313" key="1">
    <source>
        <dbReference type="EMBL" id="KIM83443.1"/>
    </source>
</evidence>
<dbReference type="AlphaFoldDB" id="A0A0C3BAX0"/>
<gene>
    <name evidence="1" type="ORF">PILCRDRAFT_819685</name>
</gene>
<proteinExistence type="predicted"/>
<protein>
    <submittedName>
        <fullName evidence="1">Uncharacterized protein</fullName>
    </submittedName>
</protein>
<reference evidence="2" key="2">
    <citation type="submission" date="2015-01" db="EMBL/GenBank/DDBJ databases">
        <title>Evolutionary Origins and Diversification of the Mycorrhizal Mutualists.</title>
        <authorList>
            <consortium name="DOE Joint Genome Institute"/>
            <consortium name="Mycorrhizal Genomics Consortium"/>
            <person name="Kohler A."/>
            <person name="Kuo A."/>
            <person name="Nagy L.G."/>
            <person name="Floudas D."/>
            <person name="Copeland A."/>
            <person name="Barry K.W."/>
            <person name="Cichocki N."/>
            <person name="Veneault-Fourrey C."/>
            <person name="LaButti K."/>
            <person name="Lindquist E.A."/>
            <person name="Lipzen A."/>
            <person name="Lundell T."/>
            <person name="Morin E."/>
            <person name="Murat C."/>
            <person name="Riley R."/>
            <person name="Ohm R."/>
            <person name="Sun H."/>
            <person name="Tunlid A."/>
            <person name="Henrissat B."/>
            <person name="Grigoriev I.V."/>
            <person name="Hibbett D.S."/>
            <person name="Martin F."/>
        </authorList>
    </citation>
    <scope>NUCLEOTIDE SEQUENCE [LARGE SCALE GENOMIC DNA]</scope>
    <source>
        <strain evidence="2">F 1598</strain>
    </source>
</reference>
<dbReference type="HOGENOM" id="CLU_2868469_0_0_1"/>
<keyword evidence="2" id="KW-1185">Reference proteome</keyword>
<dbReference type="EMBL" id="KN832991">
    <property type="protein sequence ID" value="KIM83443.1"/>
    <property type="molecule type" value="Genomic_DNA"/>
</dbReference>
<name>A0A0C3BAX0_PILCF</name>